<evidence type="ECO:0000256" key="1">
    <source>
        <dbReference type="SAM" id="MobiDB-lite"/>
    </source>
</evidence>
<feature type="region of interest" description="Disordered" evidence="1">
    <location>
        <begin position="1039"/>
        <end position="1125"/>
    </location>
</feature>
<comment type="caution">
    <text evidence="2">The sequence shown here is derived from an EMBL/GenBank/DDBJ whole genome shotgun (WGS) entry which is preliminary data.</text>
</comment>
<feature type="compositionally biased region" description="Low complexity" evidence="1">
    <location>
        <begin position="502"/>
        <end position="522"/>
    </location>
</feature>
<feature type="region of interest" description="Disordered" evidence="1">
    <location>
        <begin position="567"/>
        <end position="642"/>
    </location>
</feature>
<feature type="compositionally biased region" description="Low complexity" evidence="1">
    <location>
        <begin position="289"/>
        <end position="316"/>
    </location>
</feature>
<evidence type="ECO:0000313" key="3">
    <source>
        <dbReference type="Proteomes" id="UP000193411"/>
    </source>
</evidence>
<feature type="compositionally biased region" description="Polar residues" evidence="1">
    <location>
        <begin position="803"/>
        <end position="814"/>
    </location>
</feature>
<dbReference type="SUPFAM" id="SSF52058">
    <property type="entry name" value="L domain-like"/>
    <property type="match status" value="1"/>
</dbReference>
<feature type="compositionally biased region" description="Pro residues" evidence="1">
    <location>
        <begin position="826"/>
        <end position="835"/>
    </location>
</feature>
<feature type="region of interest" description="Disordered" evidence="1">
    <location>
        <begin position="1662"/>
        <end position="1706"/>
    </location>
</feature>
<feature type="region of interest" description="Disordered" evidence="1">
    <location>
        <begin position="896"/>
        <end position="1005"/>
    </location>
</feature>
<feature type="compositionally biased region" description="Low complexity" evidence="1">
    <location>
        <begin position="1817"/>
        <end position="1830"/>
    </location>
</feature>
<feature type="compositionally biased region" description="Polar residues" evidence="1">
    <location>
        <begin position="909"/>
        <end position="918"/>
    </location>
</feature>
<feature type="compositionally biased region" description="Low complexity" evidence="1">
    <location>
        <begin position="248"/>
        <end position="261"/>
    </location>
</feature>
<proteinExistence type="predicted"/>
<feature type="compositionally biased region" description="Pro residues" evidence="1">
    <location>
        <begin position="166"/>
        <end position="179"/>
    </location>
</feature>
<feature type="region of interest" description="Disordered" evidence="1">
    <location>
        <begin position="723"/>
        <end position="870"/>
    </location>
</feature>
<feature type="region of interest" description="Disordered" evidence="1">
    <location>
        <begin position="2013"/>
        <end position="2033"/>
    </location>
</feature>
<reference evidence="2 3" key="1">
    <citation type="submission" date="2016-07" db="EMBL/GenBank/DDBJ databases">
        <title>Pervasive Adenine N6-methylation of Active Genes in Fungi.</title>
        <authorList>
            <consortium name="DOE Joint Genome Institute"/>
            <person name="Mondo S.J."/>
            <person name="Dannebaum R.O."/>
            <person name="Kuo R.C."/>
            <person name="Labutti K."/>
            <person name="Haridas S."/>
            <person name="Kuo A."/>
            <person name="Salamov A."/>
            <person name="Ahrendt S.R."/>
            <person name="Lipzen A."/>
            <person name="Sullivan W."/>
            <person name="Andreopoulos W.B."/>
            <person name="Clum A."/>
            <person name="Lindquist E."/>
            <person name="Daum C."/>
            <person name="Ramamoorthy G.K."/>
            <person name="Gryganskyi A."/>
            <person name="Culley D."/>
            <person name="Magnuson J.K."/>
            <person name="James T.Y."/>
            <person name="O'Malley M.A."/>
            <person name="Stajich J.E."/>
            <person name="Spatafora J.W."/>
            <person name="Visel A."/>
            <person name="Grigoriev I.V."/>
        </authorList>
    </citation>
    <scope>NUCLEOTIDE SEQUENCE [LARGE SCALE GENOMIC DNA]</scope>
    <source>
        <strain evidence="2 3">PL171</strain>
    </source>
</reference>
<feature type="region of interest" description="Disordered" evidence="1">
    <location>
        <begin position="1807"/>
        <end position="1830"/>
    </location>
</feature>
<dbReference type="Gene3D" id="3.80.10.10">
    <property type="entry name" value="Ribonuclease Inhibitor"/>
    <property type="match status" value="1"/>
</dbReference>
<feature type="compositionally biased region" description="Pro residues" evidence="1">
    <location>
        <begin position="277"/>
        <end position="288"/>
    </location>
</feature>
<accession>A0A1Y2I2P6</accession>
<feature type="compositionally biased region" description="Polar residues" evidence="1">
    <location>
        <begin position="836"/>
        <end position="862"/>
    </location>
</feature>
<feature type="region of interest" description="Disordered" evidence="1">
    <location>
        <begin position="658"/>
        <end position="708"/>
    </location>
</feature>
<feature type="region of interest" description="Disordered" evidence="1">
    <location>
        <begin position="127"/>
        <end position="186"/>
    </location>
</feature>
<feature type="compositionally biased region" description="Polar residues" evidence="1">
    <location>
        <begin position="755"/>
        <end position="769"/>
    </location>
</feature>
<organism evidence="2 3">
    <name type="scientific">Catenaria anguillulae PL171</name>
    <dbReference type="NCBI Taxonomy" id="765915"/>
    <lineage>
        <taxon>Eukaryota</taxon>
        <taxon>Fungi</taxon>
        <taxon>Fungi incertae sedis</taxon>
        <taxon>Blastocladiomycota</taxon>
        <taxon>Blastocladiomycetes</taxon>
        <taxon>Blastocladiales</taxon>
        <taxon>Catenariaceae</taxon>
        <taxon>Catenaria</taxon>
    </lineage>
</organism>
<feature type="region of interest" description="Disordered" evidence="1">
    <location>
        <begin position="248"/>
        <end position="317"/>
    </location>
</feature>
<dbReference type="EMBL" id="MCFL01000001">
    <property type="protein sequence ID" value="ORZ41148.1"/>
    <property type="molecule type" value="Genomic_DNA"/>
</dbReference>
<gene>
    <name evidence="2" type="ORF">BCR44DRAFT_1000167</name>
</gene>
<feature type="compositionally biased region" description="Basic and acidic residues" evidence="1">
    <location>
        <begin position="667"/>
        <end position="680"/>
    </location>
</feature>
<feature type="region of interest" description="Disordered" evidence="1">
    <location>
        <begin position="499"/>
        <end position="551"/>
    </location>
</feature>
<feature type="compositionally biased region" description="Low complexity" evidence="1">
    <location>
        <begin position="985"/>
        <end position="1005"/>
    </location>
</feature>
<feature type="compositionally biased region" description="Polar residues" evidence="1">
    <location>
        <begin position="21"/>
        <end position="34"/>
    </location>
</feature>
<name>A0A1Y2I2P6_9FUNG</name>
<feature type="compositionally biased region" description="Polar residues" evidence="1">
    <location>
        <begin position="97"/>
        <end position="114"/>
    </location>
</feature>
<dbReference type="Proteomes" id="UP000193411">
    <property type="component" value="Unassembled WGS sequence"/>
</dbReference>
<sequence length="2058" mass="218763">MWSSAPGAPTTGAGNQLRGGHTSQFHAPRSQCQQFGPGGIQHQQRPHAAAGFNPRPPRPMGQQQQGGWQQAGPGPQTTPASWNTVQPHQAVEGGSMHVQSPSASAGGVNSSAQAKQEGVLLKPVATQAQSTHFQPPHGLSQSPVPSATSSTDPSFSSSVSRDPSPLVDPPKVNPVPMTPVKPESKEIGVDTADLGFIVVPRTQSMDNLASTTASKSLGLAAASSSTATRTASPPSHLSAALGLKLAAPASPATAPTTSTLPPTAPAEPPTTTANVPTPEPTLPTPAPVPARVASPPALAPARPRSSSVPPRRGPPTQFLYSRTHMPLPARLAVARTNSQHDALLGTGRGSMSVGGLVVPRPGGAATAAMTGAGRGGNGPLVPRGGFRPSMGRGGNGPLVPRGGFRPGFQGPPRGRGGMVATPGGVAGRGRGTPVAAATAGANHDRYGVAALNSSVGSMFSNPKSAAPPIHTLGPQTQLPHVPVRKSAWKGPVKYIEFDEKPASSVPEPTAASTATESAPAATRVLSDDEVSWTSSEEDHTEPRPTLPSVPPKISAWKGPVYIHPPAAASAAADWSEEDGATEGRVDEDGNTNGRVVSEGDDEDGWSDVTDQDLAEQQHGDMQAQEEAADVGSSHVDASAADNPAGVVEQVLVDQGDAMLVQDDDALDRDQHTLDQDKDSLDQGPPDAQGMEQTDAGPPVGDLLGLNDTDHPVEVNELTLTPPMDVDAFWHDQQPLSPSKPWDDAPQQHSDERDSSSLVATDQCNVYNNRDLQRPYNAAVRPRYKIERRVLPSATNPAPVASPPNLSSPAWSESTASHDQHGNSPSFAPPVSPPRTSPSAYQYRGFNSQNARSTWNGPQSRPGNSAHDVRPFAHNIKPLPLIGLGSSSPATDTVQEMGTVSADQHAAPSSEVTANSTDTDFAWSGGARPYVPLPPTNPKYGNRPFYGVPRARPGSATAPQSAQPTQQQGGNDPAIDQPQTVPSSPPVGNRSSPSGSPRGRSVSSSSFTRYYQDYRLQQQRADDEDNESVDLNLWSAEYHRRMQSRSRPRTDFSLSLPEQEQGDDSWDGTSCGSDSDDEASDAPSQEEGPVLLAPRPPPPRQDRRSNRSLRHQYGSKGANAASASTYRPQLTASMSSWIQPKAAQPGGSAAIQRHQRFAPTPRVLDENGDQKPLCLTDLPYDILHLIVFKYASSLAPAPFFLWAPSQTSSSLTLAIPVPTLSPGDCSCVPWWAATDDPERRWPYPTHPPPVVPDVETLLVLAKAHPRLMTACLPFMARHVQMPATEMQLAKRPHGPWLVTIHSQQWAMSEGGLYLKTDLTAHPFDRTRWVSMPIRSLGALRLDCVKPEDPETFTFRLSHVLGHAVSLRDLTLAIPDALLPPVLTACSQRLVGLTLHSPHPSDALLQLSCARWPKLARLSLVSRHVGTGPPPEQLQKPEGKLHMPMLATVHLDISKLPTYFLDHIAQAAPSLFLLHINFNAIQGGYPENQLPHHLDGFRAPRLRQLTLGGKFPMRSLLEMWPYSPNLNELVLADQDMEQYVSLMVVWTKFPRIAQLGIRKLKLVGLHETVLHLSRFHSLTKLRLGHNVVFATMADSAVLTPPVPSQGLPVIKSLKVLEANVTPALAIAARAPALERVKIHSPSVAGAVSHDVPIEHPLSKFVAGLPTSPASSTPSSSTSSLATTTTAAAAANPSGASSPSRVGPSELASLVMPPTGRAPMTLNLYGLGSKVSVLDPSIVQLAYSRPPPPEFDPQDPYGFNQPNKRLYSPWPMTELSIHTTLLPFLSPTTLLPLPVSTVLTSLTLHSVGSRWTRKSKSGPRHSGSSSRPIDRAPFAIPPPDAFPSLKTLKFVGTITATEPPLRLGPSVIALAWDVSRRPEGKVTIEGSVVLCRAALDHGGASILDLPVPLRSSERQSVRWLRRVTLVSPMITQVHLRVPAYPWLAPGEYSIMWSDEREAAETESLCAWIRKVAVWASKCHLYVHLPRGMRLKGITPATPQSVAGMAAGSGSQLVSAGGGTSPVVGNSKGKKKASGASDAPVVESVAVLGATSAQVKFVPYDR</sequence>
<feature type="compositionally biased region" description="Low complexity" evidence="1">
    <location>
        <begin position="1662"/>
        <end position="1697"/>
    </location>
</feature>
<feature type="compositionally biased region" description="Low complexity" evidence="1">
    <location>
        <begin position="145"/>
        <end position="165"/>
    </location>
</feature>
<evidence type="ECO:0000313" key="2">
    <source>
        <dbReference type="EMBL" id="ORZ41148.1"/>
    </source>
</evidence>
<feature type="region of interest" description="Disordered" evidence="1">
    <location>
        <begin position="1"/>
        <end position="114"/>
    </location>
</feature>
<feature type="compositionally biased region" description="Acidic residues" evidence="1">
    <location>
        <begin position="598"/>
        <end position="613"/>
    </location>
</feature>
<feature type="compositionally biased region" description="Polar residues" evidence="1">
    <location>
        <begin position="127"/>
        <end position="144"/>
    </location>
</feature>
<feature type="compositionally biased region" description="Low complexity" evidence="1">
    <location>
        <begin position="954"/>
        <end position="967"/>
    </location>
</feature>
<dbReference type="InterPro" id="IPR032675">
    <property type="entry name" value="LRR_dom_sf"/>
</dbReference>
<feature type="compositionally biased region" description="Low complexity" evidence="1">
    <location>
        <begin position="60"/>
        <end position="80"/>
    </location>
</feature>
<protein>
    <submittedName>
        <fullName evidence="2">Uncharacterized protein</fullName>
    </submittedName>
</protein>
<keyword evidence="3" id="KW-1185">Reference proteome</keyword>